<dbReference type="EMBL" id="GBXM01000691">
    <property type="protein sequence ID" value="JAI07887.1"/>
    <property type="molecule type" value="Transcribed_RNA"/>
</dbReference>
<proteinExistence type="predicted"/>
<reference evidence="1" key="2">
    <citation type="journal article" date="2015" name="Fish Shellfish Immunol.">
        <title>Early steps in the European eel (Anguilla anguilla)-Vibrio vulnificus interaction in the gills: Role of the RtxA13 toxin.</title>
        <authorList>
            <person name="Callol A."/>
            <person name="Pajuelo D."/>
            <person name="Ebbesson L."/>
            <person name="Teles M."/>
            <person name="MacKenzie S."/>
            <person name="Amaro C."/>
        </authorList>
    </citation>
    <scope>NUCLEOTIDE SEQUENCE</scope>
</reference>
<sequence>MPHIPLILSLSQYSWYNGRIATGSERLGTSQVNRCANSITTGQPIHYGLIDRCYKTDYILLSMCIQHS</sequence>
<evidence type="ECO:0000313" key="1">
    <source>
        <dbReference type="EMBL" id="JAI07887.1"/>
    </source>
</evidence>
<dbReference type="AlphaFoldDB" id="A0A0E9XZP5"/>
<reference evidence="1" key="1">
    <citation type="submission" date="2014-11" db="EMBL/GenBank/DDBJ databases">
        <authorList>
            <person name="Amaro Gonzalez C."/>
        </authorList>
    </citation>
    <scope>NUCLEOTIDE SEQUENCE</scope>
</reference>
<organism evidence="1">
    <name type="scientific">Anguilla anguilla</name>
    <name type="common">European freshwater eel</name>
    <name type="synonym">Muraena anguilla</name>
    <dbReference type="NCBI Taxonomy" id="7936"/>
    <lineage>
        <taxon>Eukaryota</taxon>
        <taxon>Metazoa</taxon>
        <taxon>Chordata</taxon>
        <taxon>Craniata</taxon>
        <taxon>Vertebrata</taxon>
        <taxon>Euteleostomi</taxon>
        <taxon>Actinopterygii</taxon>
        <taxon>Neopterygii</taxon>
        <taxon>Teleostei</taxon>
        <taxon>Anguilliformes</taxon>
        <taxon>Anguillidae</taxon>
        <taxon>Anguilla</taxon>
    </lineage>
</organism>
<name>A0A0E9XZP5_ANGAN</name>
<accession>A0A0E9XZP5</accession>
<protein>
    <submittedName>
        <fullName evidence="1">Uncharacterized protein</fullName>
    </submittedName>
</protein>